<protein>
    <submittedName>
        <fullName evidence="2">Metal-dependent phosphohydrolase, HD subdomain protein</fullName>
    </submittedName>
</protein>
<proteinExistence type="predicted"/>
<dbReference type="STRING" id="1085623.GNIT_3436"/>
<dbReference type="eggNOG" id="COG4341">
    <property type="taxonomic scope" value="Bacteria"/>
</dbReference>
<dbReference type="RefSeq" id="WP_014110401.1">
    <property type="nucleotide sequence ID" value="NC_016041.1"/>
</dbReference>
<dbReference type="EMBL" id="CP003060">
    <property type="protein sequence ID" value="AEP31530.1"/>
    <property type="molecule type" value="Genomic_DNA"/>
</dbReference>
<feature type="domain" description="HD" evidence="1">
    <location>
        <begin position="57"/>
        <end position="155"/>
    </location>
</feature>
<dbReference type="HOGENOM" id="CLU_090433_0_0_6"/>
<dbReference type="AlphaFoldDB" id="G4QNB1"/>
<dbReference type="InterPro" id="IPR006674">
    <property type="entry name" value="HD_domain"/>
</dbReference>
<dbReference type="Proteomes" id="UP000009282">
    <property type="component" value="Chromosome"/>
</dbReference>
<accession>G4QNB1</accession>
<dbReference type="Pfam" id="PF01966">
    <property type="entry name" value="HD"/>
    <property type="match status" value="1"/>
</dbReference>
<dbReference type="InterPro" id="IPR052567">
    <property type="entry name" value="OP_Dioxygenase"/>
</dbReference>
<dbReference type="PANTHER" id="PTHR40202">
    <property type="match status" value="1"/>
</dbReference>
<dbReference type="SUPFAM" id="SSF109604">
    <property type="entry name" value="HD-domain/PDEase-like"/>
    <property type="match status" value="1"/>
</dbReference>
<sequence>MNTPSASFTRMQDGTKDDWMKIAAAHKLDFTKTADRFIAMLQQLDGVTLGFACDQLHHALMTATLARRAGATDEQIVVALCHDIAKTINVPNHGAIAAEMFRPYVSDDCYYVLKHHQDFQGEHYYAYLGAPTDLRLKYKDEPWYELAVKLVDEWDAEGFDPNFEVDSLESFIPLVRKVVHDQPMSLG</sequence>
<keyword evidence="3" id="KW-1185">Reference proteome</keyword>
<dbReference type="PANTHER" id="PTHR40202:SF1">
    <property type="entry name" value="HD DOMAIN-CONTAINING PROTEIN"/>
    <property type="match status" value="1"/>
</dbReference>
<evidence type="ECO:0000313" key="2">
    <source>
        <dbReference type="EMBL" id="AEP31530.1"/>
    </source>
</evidence>
<reference evidence="2 3" key="1">
    <citation type="journal article" date="2011" name="J. Bacteriol.">
        <title>Complete genome sequence of seawater bacterium Glaciecola nitratireducens FR1064T.</title>
        <authorList>
            <person name="Bian F."/>
            <person name="Qin Q.L."/>
            <person name="Xie B.B."/>
            <person name="Shu Y.L."/>
            <person name="Zhang X.Y."/>
            <person name="Yu Y."/>
            <person name="Chen B."/>
            <person name="Chen X.L."/>
            <person name="Zhou B.C."/>
            <person name="Zhang Y.Z."/>
        </authorList>
    </citation>
    <scope>NUCLEOTIDE SEQUENCE [LARGE SCALE GENOMIC DNA]</scope>
    <source>
        <strain evidence="3">JCM 12485 / KCTC 12276 / FR1064</strain>
    </source>
</reference>
<gene>
    <name evidence="2" type="ordered locus">GNIT_3436</name>
</gene>
<name>G4QNB1_GLANF</name>
<dbReference type="KEGG" id="gni:GNIT_3436"/>
<organism evidence="2 3">
    <name type="scientific">Glaciecola nitratireducens (strain JCM 12485 / KCTC 12276 / FR1064)</name>
    <dbReference type="NCBI Taxonomy" id="1085623"/>
    <lineage>
        <taxon>Bacteria</taxon>
        <taxon>Pseudomonadati</taxon>
        <taxon>Pseudomonadota</taxon>
        <taxon>Gammaproteobacteria</taxon>
        <taxon>Alteromonadales</taxon>
        <taxon>Alteromonadaceae</taxon>
        <taxon>Brumicola</taxon>
    </lineage>
</organism>
<dbReference type="GO" id="GO:0016787">
    <property type="term" value="F:hydrolase activity"/>
    <property type="evidence" value="ECO:0007669"/>
    <property type="project" value="UniProtKB-KW"/>
</dbReference>
<dbReference type="OrthoDB" id="9802857at2"/>
<dbReference type="Gene3D" id="1.10.3210.10">
    <property type="entry name" value="Hypothetical protein af1432"/>
    <property type="match status" value="1"/>
</dbReference>
<keyword evidence="2" id="KW-0378">Hydrolase</keyword>
<evidence type="ECO:0000313" key="3">
    <source>
        <dbReference type="Proteomes" id="UP000009282"/>
    </source>
</evidence>
<evidence type="ECO:0000259" key="1">
    <source>
        <dbReference type="Pfam" id="PF01966"/>
    </source>
</evidence>